<name>A0A1E3QGK4_LIPST</name>
<keyword evidence="1" id="KW-1133">Transmembrane helix</keyword>
<protein>
    <submittedName>
        <fullName evidence="2">Uncharacterized protein</fullName>
    </submittedName>
</protein>
<accession>A0A1E3QGK4</accession>
<feature type="transmembrane region" description="Helical" evidence="1">
    <location>
        <begin position="243"/>
        <end position="262"/>
    </location>
</feature>
<evidence type="ECO:0000256" key="1">
    <source>
        <dbReference type="SAM" id="Phobius"/>
    </source>
</evidence>
<keyword evidence="1" id="KW-0472">Membrane</keyword>
<organism evidence="2 3">
    <name type="scientific">Lipomyces starkeyi NRRL Y-11557</name>
    <dbReference type="NCBI Taxonomy" id="675824"/>
    <lineage>
        <taxon>Eukaryota</taxon>
        <taxon>Fungi</taxon>
        <taxon>Dikarya</taxon>
        <taxon>Ascomycota</taxon>
        <taxon>Saccharomycotina</taxon>
        <taxon>Lipomycetes</taxon>
        <taxon>Lipomycetales</taxon>
        <taxon>Lipomycetaceae</taxon>
        <taxon>Lipomyces</taxon>
    </lineage>
</organism>
<evidence type="ECO:0000313" key="2">
    <source>
        <dbReference type="EMBL" id="ODQ76839.1"/>
    </source>
</evidence>
<feature type="transmembrane region" description="Helical" evidence="1">
    <location>
        <begin position="102"/>
        <end position="120"/>
    </location>
</feature>
<dbReference type="Proteomes" id="UP000094385">
    <property type="component" value="Unassembled WGS sequence"/>
</dbReference>
<sequence>MGSSQDNYAINSSAILSTVFFGVCVFYFMPNLSQPQRVKSSAVLVKSTYITEFLSDALSTKYDVCMNSDALLSSYSYQPSSWYKSSAVVRIRSPEETRKMRSGYAILMAGYGVNSMILACRALKRYVDGDEAFIIEVVSFACSLSSFLLFLLADIATVKNLFKPNNALRATIYFNTEDENWVKSLDAKAFNSSEHLEVSTKWVAVALCLGLASIAFLYIIVLACFAMRTVIFDKGEAGSKVNLPLVYNVFNAAFACLGLVNTTKTTFRMIRRSVSTLDVQLAQSVREKDAERSDALKFDVAKVVQMFANDIANSGEKSIASVGTYCDFIITEPEGALVYGRLRGKGISENV</sequence>
<evidence type="ECO:0000313" key="3">
    <source>
        <dbReference type="Proteomes" id="UP000094385"/>
    </source>
</evidence>
<reference evidence="2 3" key="1">
    <citation type="journal article" date="2016" name="Proc. Natl. Acad. Sci. U.S.A.">
        <title>Comparative genomics of biotechnologically important yeasts.</title>
        <authorList>
            <person name="Riley R."/>
            <person name="Haridas S."/>
            <person name="Wolfe K.H."/>
            <person name="Lopes M.R."/>
            <person name="Hittinger C.T."/>
            <person name="Goeker M."/>
            <person name="Salamov A.A."/>
            <person name="Wisecaver J.H."/>
            <person name="Long T.M."/>
            <person name="Calvey C.H."/>
            <person name="Aerts A.L."/>
            <person name="Barry K.W."/>
            <person name="Choi C."/>
            <person name="Clum A."/>
            <person name="Coughlan A.Y."/>
            <person name="Deshpande S."/>
            <person name="Douglass A.P."/>
            <person name="Hanson S.J."/>
            <person name="Klenk H.-P."/>
            <person name="LaButti K.M."/>
            <person name="Lapidus A."/>
            <person name="Lindquist E.A."/>
            <person name="Lipzen A.M."/>
            <person name="Meier-Kolthoff J.P."/>
            <person name="Ohm R.A."/>
            <person name="Otillar R.P."/>
            <person name="Pangilinan J.L."/>
            <person name="Peng Y."/>
            <person name="Rokas A."/>
            <person name="Rosa C.A."/>
            <person name="Scheuner C."/>
            <person name="Sibirny A.A."/>
            <person name="Slot J.C."/>
            <person name="Stielow J.B."/>
            <person name="Sun H."/>
            <person name="Kurtzman C.P."/>
            <person name="Blackwell M."/>
            <person name="Grigoriev I.V."/>
            <person name="Jeffries T.W."/>
        </authorList>
    </citation>
    <scope>NUCLEOTIDE SEQUENCE [LARGE SCALE GENOMIC DNA]</scope>
    <source>
        <strain evidence="2 3">NRRL Y-11557</strain>
    </source>
</reference>
<keyword evidence="3" id="KW-1185">Reference proteome</keyword>
<feature type="transmembrane region" description="Helical" evidence="1">
    <location>
        <begin position="202"/>
        <end position="231"/>
    </location>
</feature>
<feature type="transmembrane region" description="Helical" evidence="1">
    <location>
        <begin position="12"/>
        <end position="29"/>
    </location>
</feature>
<feature type="transmembrane region" description="Helical" evidence="1">
    <location>
        <begin position="132"/>
        <end position="153"/>
    </location>
</feature>
<proteinExistence type="predicted"/>
<keyword evidence="1" id="KW-0812">Transmembrane</keyword>
<dbReference type="EMBL" id="KV454289">
    <property type="protein sequence ID" value="ODQ76839.1"/>
    <property type="molecule type" value="Genomic_DNA"/>
</dbReference>
<gene>
    <name evidence="2" type="ORF">LIPSTDRAFT_732</name>
</gene>
<dbReference type="AlphaFoldDB" id="A0A1E3QGK4"/>